<keyword evidence="2" id="KW-0677">Repeat</keyword>
<protein>
    <submittedName>
        <fullName evidence="4">SCONB-like protein</fullName>
    </submittedName>
</protein>
<keyword evidence="1 3" id="KW-0853">WD repeat</keyword>
<evidence type="ECO:0000256" key="3">
    <source>
        <dbReference type="PROSITE-ProRule" id="PRU00221"/>
    </source>
</evidence>
<dbReference type="PANTHER" id="PTHR22847:SF736">
    <property type="entry name" value="F-BOX DOMAIN-CONTAINING PROTEIN"/>
    <property type="match status" value="1"/>
</dbReference>
<dbReference type="InterPro" id="IPR019775">
    <property type="entry name" value="WD40_repeat_CS"/>
</dbReference>
<dbReference type="SMART" id="SM00320">
    <property type="entry name" value="WD40"/>
    <property type="match status" value="5"/>
</dbReference>
<dbReference type="InterPro" id="IPR001680">
    <property type="entry name" value="WD40_rpt"/>
</dbReference>
<dbReference type="PROSITE" id="PS50082">
    <property type="entry name" value="WD_REPEATS_2"/>
    <property type="match status" value="4"/>
</dbReference>
<dbReference type="PANTHER" id="PTHR22847">
    <property type="entry name" value="WD40 REPEAT PROTEIN"/>
    <property type="match status" value="1"/>
</dbReference>
<feature type="repeat" description="WD" evidence="3">
    <location>
        <begin position="182"/>
        <end position="223"/>
    </location>
</feature>
<dbReference type="InterPro" id="IPR015943">
    <property type="entry name" value="WD40/YVTN_repeat-like_dom_sf"/>
</dbReference>
<keyword evidence="5" id="KW-1185">Reference proteome</keyword>
<evidence type="ECO:0000313" key="5">
    <source>
        <dbReference type="Proteomes" id="UP001164746"/>
    </source>
</evidence>
<reference evidence="4" key="1">
    <citation type="submission" date="2022-11" db="EMBL/GenBank/DDBJ databases">
        <title>Centuries of genome instability and evolution in soft-shell clam transmissible cancer (bioRxiv).</title>
        <authorList>
            <person name="Hart S.F.M."/>
            <person name="Yonemitsu M.A."/>
            <person name="Giersch R.M."/>
            <person name="Beal B.F."/>
            <person name="Arriagada G."/>
            <person name="Davis B.W."/>
            <person name="Ostrander E.A."/>
            <person name="Goff S.P."/>
            <person name="Metzger M.J."/>
        </authorList>
    </citation>
    <scope>NUCLEOTIDE SEQUENCE</scope>
    <source>
        <strain evidence="4">MELC-2E11</strain>
        <tissue evidence="4">Siphon/mantle</tissue>
    </source>
</reference>
<dbReference type="Gene3D" id="2.130.10.10">
    <property type="entry name" value="YVTN repeat-like/Quinoprotein amine dehydrogenase"/>
    <property type="match status" value="2"/>
</dbReference>
<dbReference type="PRINTS" id="PR00320">
    <property type="entry name" value="GPROTEINBRPT"/>
</dbReference>
<dbReference type="PROSITE" id="PS00678">
    <property type="entry name" value="WD_REPEATS_1"/>
    <property type="match status" value="4"/>
</dbReference>
<feature type="repeat" description="WD" evidence="3">
    <location>
        <begin position="101"/>
        <end position="141"/>
    </location>
</feature>
<evidence type="ECO:0000313" key="4">
    <source>
        <dbReference type="EMBL" id="WAR08620.1"/>
    </source>
</evidence>
<dbReference type="InterPro" id="IPR020472">
    <property type="entry name" value="WD40_PAC1"/>
</dbReference>
<dbReference type="SUPFAM" id="SSF50978">
    <property type="entry name" value="WD40 repeat-like"/>
    <property type="match status" value="1"/>
</dbReference>
<dbReference type="EMBL" id="CP111017">
    <property type="protein sequence ID" value="WAR08620.1"/>
    <property type="molecule type" value="Genomic_DNA"/>
</dbReference>
<dbReference type="CDD" id="cd00200">
    <property type="entry name" value="WD40"/>
    <property type="match status" value="1"/>
</dbReference>
<accession>A0ABY7EHM8</accession>
<dbReference type="Proteomes" id="UP001164746">
    <property type="component" value="Chromosome 6"/>
</dbReference>
<name>A0ABY7EHM8_MYAAR</name>
<dbReference type="PROSITE" id="PS50294">
    <property type="entry name" value="WD_REPEATS_REGION"/>
    <property type="match status" value="3"/>
</dbReference>
<dbReference type="SUPFAM" id="SSF81383">
    <property type="entry name" value="F-box domain"/>
    <property type="match status" value="1"/>
</dbReference>
<evidence type="ECO:0000256" key="2">
    <source>
        <dbReference type="ARBA" id="ARBA00022737"/>
    </source>
</evidence>
<organism evidence="4 5">
    <name type="scientific">Mya arenaria</name>
    <name type="common">Soft-shell clam</name>
    <dbReference type="NCBI Taxonomy" id="6604"/>
    <lineage>
        <taxon>Eukaryota</taxon>
        <taxon>Metazoa</taxon>
        <taxon>Spiralia</taxon>
        <taxon>Lophotrochozoa</taxon>
        <taxon>Mollusca</taxon>
        <taxon>Bivalvia</taxon>
        <taxon>Autobranchia</taxon>
        <taxon>Heteroconchia</taxon>
        <taxon>Euheterodonta</taxon>
        <taxon>Imparidentia</taxon>
        <taxon>Neoheterodontei</taxon>
        <taxon>Myida</taxon>
        <taxon>Myoidea</taxon>
        <taxon>Myidae</taxon>
        <taxon>Mya</taxon>
    </lineage>
</organism>
<dbReference type="InterPro" id="IPR036047">
    <property type="entry name" value="F-box-like_dom_sf"/>
</dbReference>
<proteinExistence type="predicted"/>
<feature type="repeat" description="WD" evidence="3">
    <location>
        <begin position="142"/>
        <end position="174"/>
    </location>
</feature>
<dbReference type="Gene3D" id="1.20.1280.50">
    <property type="match status" value="1"/>
</dbReference>
<feature type="repeat" description="WD" evidence="3">
    <location>
        <begin position="61"/>
        <end position="100"/>
    </location>
</feature>
<sequence length="313" mass="35676">MVCKKWNALANNNGLWQQQCERVRLEIPVYEQDLADWKQVYRENKSLKVNWNDGNCKVTDLKGHSDSVTCVIFDRTRLASGSLDKTIRVWNLQTGKCQHILKGHIKGVWCLNFFTQNLLISGSFDGTIRVWNLRTGKCQKTILAHDGPIWALGRRHDILVTASQDKLAKVWDINRCFLNQTLVGHTAAVFAVDMSEDGSLVVTGSADKSVRIWNIENGRCLRWISVSQTTSVMSVSYSQGHVACSYGETICVYRVEGPTKLIRKYLDIVNEHQKRIECLKFRISDQTKSEGVIREEYSDICWTQRKGGQCDSL</sequence>
<gene>
    <name evidence="4" type="ORF">MAR_018578</name>
</gene>
<evidence type="ECO:0000256" key="1">
    <source>
        <dbReference type="ARBA" id="ARBA00022574"/>
    </source>
</evidence>
<dbReference type="Pfam" id="PF00400">
    <property type="entry name" value="WD40"/>
    <property type="match status" value="4"/>
</dbReference>
<dbReference type="InterPro" id="IPR036322">
    <property type="entry name" value="WD40_repeat_dom_sf"/>
</dbReference>